<keyword evidence="8 11" id="KW-0067">ATP-binding</keyword>
<comment type="cofactor">
    <cofactor evidence="2 11">
        <name>Mg(2+)</name>
        <dbReference type="ChEBI" id="CHEBI:18420"/>
    </cofactor>
</comment>
<accession>A0ABV9KZW8</accession>
<evidence type="ECO:0000256" key="3">
    <source>
        <dbReference type="ARBA" id="ARBA00004868"/>
    </source>
</evidence>
<keyword evidence="9 11" id="KW-0460">Magnesium</keyword>
<reference evidence="13" key="1">
    <citation type="journal article" date="2019" name="Int. J. Syst. Evol. Microbiol.">
        <title>The Global Catalogue of Microorganisms (GCM) 10K type strain sequencing project: providing services to taxonomists for standard genome sequencing and annotation.</title>
        <authorList>
            <consortium name="The Broad Institute Genomics Platform"/>
            <consortium name="The Broad Institute Genome Sequencing Center for Infectious Disease"/>
            <person name="Wu L."/>
            <person name="Ma J."/>
        </authorList>
    </citation>
    <scope>NUCLEOTIDE SEQUENCE [LARGE SCALE GENOMIC DNA]</scope>
    <source>
        <strain evidence="13">CCUG 66188</strain>
    </source>
</reference>
<dbReference type="PRINTS" id="PR01099">
    <property type="entry name" value="HYETHTZKNASE"/>
</dbReference>
<dbReference type="EMBL" id="JBHSGN010000095">
    <property type="protein sequence ID" value="MFC4675314.1"/>
    <property type="molecule type" value="Genomic_DNA"/>
</dbReference>
<dbReference type="NCBIfam" id="TIGR00694">
    <property type="entry name" value="thiM"/>
    <property type="match status" value="1"/>
</dbReference>
<dbReference type="RefSeq" id="WP_379998436.1">
    <property type="nucleotide sequence ID" value="NZ_JBHSGN010000095.1"/>
</dbReference>
<dbReference type="SUPFAM" id="SSF53613">
    <property type="entry name" value="Ribokinase-like"/>
    <property type="match status" value="1"/>
</dbReference>
<evidence type="ECO:0000256" key="5">
    <source>
        <dbReference type="ARBA" id="ARBA00022723"/>
    </source>
</evidence>
<gene>
    <name evidence="11 12" type="primary">thiM</name>
    <name evidence="12" type="ORF">ACFO6W_16600</name>
</gene>
<dbReference type="NCBIfam" id="NF006830">
    <property type="entry name" value="PRK09355.1"/>
    <property type="match status" value="1"/>
</dbReference>
<keyword evidence="4 11" id="KW-0808">Transferase</keyword>
<dbReference type="HAMAP" id="MF_00228">
    <property type="entry name" value="Thz_kinase"/>
    <property type="match status" value="1"/>
</dbReference>
<dbReference type="Pfam" id="PF02110">
    <property type="entry name" value="HK"/>
    <property type="match status" value="1"/>
</dbReference>
<dbReference type="InterPro" id="IPR029056">
    <property type="entry name" value="Ribokinase-like"/>
</dbReference>
<dbReference type="Gene3D" id="3.40.1190.20">
    <property type="match status" value="1"/>
</dbReference>
<evidence type="ECO:0000256" key="8">
    <source>
        <dbReference type="ARBA" id="ARBA00022840"/>
    </source>
</evidence>
<protein>
    <recommendedName>
        <fullName evidence="11">Hydroxyethylthiazole kinase</fullName>
        <ecNumber evidence="11">2.7.1.50</ecNumber>
    </recommendedName>
    <alternativeName>
        <fullName evidence="11">4-methyl-5-beta-hydroxyethylthiazole kinase</fullName>
        <shortName evidence="11">TH kinase</shortName>
        <shortName evidence="11">Thz kinase</shortName>
    </alternativeName>
</protein>
<evidence type="ECO:0000313" key="12">
    <source>
        <dbReference type="EMBL" id="MFC4675314.1"/>
    </source>
</evidence>
<dbReference type="CDD" id="cd01170">
    <property type="entry name" value="THZ_kinase"/>
    <property type="match status" value="1"/>
</dbReference>
<feature type="binding site" evidence="11">
    <location>
        <position position="168"/>
    </location>
    <ligand>
        <name>ATP</name>
        <dbReference type="ChEBI" id="CHEBI:30616"/>
    </ligand>
</feature>
<organism evidence="12 13">
    <name type="scientific">Dysgonomonas termitidis</name>
    <dbReference type="NCBI Taxonomy" id="1516126"/>
    <lineage>
        <taxon>Bacteria</taxon>
        <taxon>Pseudomonadati</taxon>
        <taxon>Bacteroidota</taxon>
        <taxon>Bacteroidia</taxon>
        <taxon>Bacteroidales</taxon>
        <taxon>Dysgonomonadaceae</taxon>
        <taxon>Dysgonomonas</taxon>
    </lineage>
</organism>
<evidence type="ECO:0000256" key="4">
    <source>
        <dbReference type="ARBA" id="ARBA00022679"/>
    </source>
</evidence>
<keyword evidence="10 11" id="KW-0784">Thiamine biosynthesis</keyword>
<keyword evidence="6 11" id="KW-0547">Nucleotide-binding</keyword>
<proteinExistence type="inferred from homology"/>
<sequence length="265" mass="27775">MIDIQKLVRDLNTVRSKSPLIHNITNYVVMNNTANGLLAIGASPVMAHSLEEVAEMASIASALVINIGTLEPEWVKAMLTAGKTALKKNTPIVFDPVGAGATSYRTKVCKQIIEECKPSVIRGNASEIMALWNANVQTKGVDSTDSSDSALDSAKALARQTGAVVVVSGQTDYITDGENTRTVENGNPMMARVTGMGCTATAVVAAFAAINGDMLEAATHGMAVMGVAGEIAACKSSGNGSLQVNFLDELYNLDEAAIRNNIKQS</sequence>
<comment type="similarity">
    <text evidence="11">Belongs to the Thz kinase family.</text>
</comment>
<feature type="binding site" evidence="11">
    <location>
        <position position="122"/>
    </location>
    <ligand>
        <name>ATP</name>
        <dbReference type="ChEBI" id="CHEBI:30616"/>
    </ligand>
</feature>
<evidence type="ECO:0000256" key="6">
    <source>
        <dbReference type="ARBA" id="ARBA00022741"/>
    </source>
</evidence>
<evidence type="ECO:0000256" key="7">
    <source>
        <dbReference type="ARBA" id="ARBA00022777"/>
    </source>
</evidence>
<comment type="catalytic activity">
    <reaction evidence="1 11">
        <text>5-(2-hydroxyethyl)-4-methylthiazole + ATP = 4-methyl-5-(2-phosphooxyethyl)-thiazole + ADP + H(+)</text>
        <dbReference type="Rhea" id="RHEA:24212"/>
        <dbReference type="ChEBI" id="CHEBI:15378"/>
        <dbReference type="ChEBI" id="CHEBI:17957"/>
        <dbReference type="ChEBI" id="CHEBI:30616"/>
        <dbReference type="ChEBI" id="CHEBI:58296"/>
        <dbReference type="ChEBI" id="CHEBI:456216"/>
        <dbReference type="EC" id="2.7.1.50"/>
    </reaction>
</comment>
<dbReference type="PANTHER" id="PTHR12592:SF0">
    <property type="entry name" value="ATP-DEPENDENT (S)-NAD(P)H-HYDRATE DEHYDRATASE"/>
    <property type="match status" value="1"/>
</dbReference>
<dbReference type="Proteomes" id="UP001596023">
    <property type="component" value="Unassembled WGS sequence"/>
</dbReference>
<keyword evidence="7 11" id="KW-0418">Kinase</keyword>
<dbReference type="PANTHER" id="PTHR12592">
    <property type="entry name" value="ATP-DEPENDENT (S)-NAD(P)H-HYDRATE DEHYDRATASE FAMILY MEMBER"/>
    <property type="match status" value="1"/>
</dbReference>
<dbReference type="PIRSF" id="PIRSF000513">
    <property type="entry name" value="Thz_kinase"/>
    <property type="match status" value="1"/>
</dbReference>
<evidence type="ECO:0000313" key="13">
    <source>
        <dbReference type="Proteomes" id="UP001596023"/>
    </source>
</evidence>
<dbReference type="EC" id="2.7.1.50" evidence="11"/>
<keyword evidence="5 11" id="KW-0479">Metal-binding</keyword>
<evidence type="ECO:0000256" key="1">
    <source>
        <dbReference type="ARBA" id="ARBA00001771"/>
    </source>
</evidence>
<dbReference type="InterPro" id="IPR000417">
    <property type="entry name" value="Hyethyz_kinase"/>
</dbReference>
<feature type="binding site" evidence="11">
    <location>
        <position position="46"/>
    </location>
    <ligand>
        <name>substrate</name>
    </ligand>
</feature>
<evidence type="ECO:0000256" key="11">
    <source>
        <dbReference type="HAMAP-Rule" id="MF_00228"/>
    </source>
</evidence>
<evidence type="ECO:0000256" key="2">
    <source>
        <dbReference type="ARBA" id="ARBA00001946"/>
    </source>
</evidence>
<evidence type="ECO:0000256" key="10">
    <source>
        <dbReference type="ARBA" id="ARBA00022977"/>
    </source>
</evidence>
<comment type="pathway">
    <text evidence="3 11">Cofactor biosynthesis; thiamine diphosphate biosynthesis; 4-methyl-5-(2-phosphoethyl)-thiazole from 5-(2-hydroxyethyl)-4-methylthiazole: step 1/1.</text>
</comment>
<comment type="caution">
    <text evidence="12">The sequence shown here is derived from an EMBL/GenBank/DDBJ whole genome shotgun (WGS) entry which is preliminary data.</text>
</comment>
<comment type="function">
    <text evidence="11">Catalyzes the phosphorylation of the hydroxyl group of 4-methyl-5-beta-hydroxyethylthiazole (THZ).</text>
</comment>
<feature type="binding site" evidence="11">
    <location>
        <position position="195"/>
    </location>
    <ligand>
        <name>substrate</name>
    </ligand>
</feature>
<evidence type="ECO:0000256" key="9">
    <source>
        <dbReference type="ARBA" id="ARBA00022842"/>
    </source>
</evidence>
<keyword evidence="13" id="KW-1185">Reference proteome</keyword>
<name>A0ABV9KZW8_9BACT</name>
<dbReference type="GO" id="GO:0004417">
    <property type="term" value="F:hydroxyethylthiazole kinase activity"/>
    <property type="evidence" value="ECO:0007669"/>
    <property type="project" value="UniProtKB-EC"/>
</dbReference>